<protein>
    <submittedName>
        <fullName evidence="1">Uncharacterized protein</fullName>
    </submittedName>
</protein>
<name>A0A1A8GE38_9TELE</name>
<sequence>KRDLQILINAFQSGSNQLAVAATGARRDAEWSIASPLPSHCADTQRQIRKQTRLLNFPLRQCSFHPTKNTVQRKLVI</sequence>
<accession>A0A1A8GE38</accession>
<dbReference type="EMBL" id="HAEC01001224">
    <property type="protein sequence ID" value="SBQ69301.1"/>
    <property type="molecule type" value="Transcribed_RNA"/>
</dbReference>
<feature type="non-terminal residue" evidence="1">
    <location>
        <position position="77"/>
    </location>
</feature>
<reference evidence="1" key="1">
    <citation type="submission" date="2016-05" db="EMBL/GenBank/DDBJ databases">
        <authorList>
            <person name="Lavstsen T."/>
            <person name="Jespersen J.S."/>
        </authorList>
    </citation>
    <scope>NUCLEOTIDE SEQUENCE</scope>
    <source>
        <tissue evidence="1">Brain</tissue>
    </source>
</reference>
<evidence type="ECO:0000313" key="1">
    <source>
        <dbReference type="EMBL" id="SBQ69301.1"/>
    </source>
</evidence>
<feature type="non-terminal residue" evidence="1">
    <location>
        <position position="1"/>
    </location>
</feature>
<gene>
    <name evidence="1" type="primary">Nfu_g_1_025265</name>
</gene>
<organism evidence="1">
    <name type="scientific">Nothobranchius korthausae</name>
    <dbReference type="NCBI Taxonomy" id="1143690"/>
    <lineage>
        <taxon>Eukaryota</taxon>
        <taxon>Metazoa</taxon>
        <taxon>Chordata</taxon>
        <taxon>Craniata</taxon>
        <taxon>Vertebrata</taxon>
        <taxon>Euteleostomi</taxon>
        <taxon>Actinopterygii</taxon>
        <taxon>Neopterygii</taxon>
        <taxon>Teleostei</taxon>
        <taxon>Neoteleostei</taxon>
        <taxon>Acanthomorphata</taxon>
        <taxon>Ovalentaria</taxon>
        <taxon>Atherinomorphae</taxon>
        <taxon>Cyprinodontiformes</taxon>
        <taxon>Nothobranchiidae</taxon>
        <taxon>Nothobranchius</taxon>
    </lineage>
</organism>
<reference evidence="1" key="2">
    <citation type="submission" date="2016-06" db="EMBL/GenBank/DDBJ databases">
        <title>The genome of a short-lived fish provides insights into sex chromosome evolution and the genetic control of aging.</title>
        <authorList>
            <person name="Reichwald K."/>
            <person name="Felder M."/>
            <person name="Petzold A."/>
            <person name="Koch P."/>
            <person name="Groth M."/>
            <person name="Platzer M."/>
        </authorList>
    </citation>
    <scope>NUCLEOTIDE SEQUENCE</scope>
    <source>
        <tissue evidence="1">Brain</tissue>
    </source>
</reference>
<dbReference type="AlphaFoldDB" id="A0A1A8GE38"/>
<proteinExistence type="predicted"/>